<name>A0A919MNF5_9ACTN</name>
<keyword evidence="3" id="KW-1185">Reference proteome</keyword>
<organism evidence="2 3">
    <name type="scientific">Actinoplanes nipponensis</name>
    <dbReference type="NCBI Taxonomy" id="135950"/>
    <lineage>
        <taxon>Bacteria</taxon>
        <taxon>Bacillati</taxon>
        <taxon>Actinomycetota</taxon>
        <taxon>Actinomycetes</taxon>
        <taxon>Micromonosporales</taxon>
        <taxon>Micromonosporaceae</taxon>
        <taxon>Actinoplanes</taxon>
    </lineage>
</organism>
<gene>
    <name evidence="2" type="ORF">Ani05nite_50650</name>
</gene>
<dbReference type="InterPro" id="IPR051531">
    <property type="entry name" value="N-acetyltransferase"/>
</dbReference>
<protein>
    <recommendedName>
        <fullName evidence="1">N-acetyltransferase domain-containing protein</fullName>
    </recommendedName>
</protein>
<dbReference type="PANTHER" id="PTHR43792:SF1">
    <property type="entry name" value="N-ACETYLTRANSFERASE DOMAIN-CONTAINING PROTEIN"/>
    <property type="match status" value="1"/>
</dbReference>
<dbReference type="Proteomes" id="UP000647172">
    <property type="component" value="Unassembled WGS sequence"/>
</dbReference>
<dbReference type="Pfam" id="PF13302">
    <property type="entry name" value="Acetyltransf_3"/>
    <property type="match status" value="1"/>
</dbReference>
<dbReference type="InterPro" id="IPR016181">
    <property type="entry name" value="Acyl_CoA_acyltransferase"/>
</dbReference>
<dbReference type="RefSeq" id="WP_203772161.1">
    <property type="nucleotide sequence ID" value="NZ_BOMQ01000060.1"/>
</dbReference>
<comment type="caution">
    <text evidence="2">The sequence shown here is derived from an EMBL/GenBank/DDBJ whole genome shotgun (WGS) entry which is preliminary data.</text>
</comment>
<dbReference type="EMBL" id="BOMQ01000060">
    <property type="protein sequence ID" value="GIE51531.1"/>
    <property type="molecule type" value="Genomic_DNA"/>
</dbReference>
<sequence>MSERPEPGPGWLLPAVLGERVLVRAPAVGDESALVEMSIDPEVRRYIGGPVDQPTAEGRAARKAVDPRWGEFVIVDRVSDTVVGSGSLARKRGPWEVSYQLRRAWWGRGMAGEALSLIRDWFFTHMREDLLIATTQRVNVASRRLLERAGATHASTFEQYGLAQERYEFHRATQPPT</sequence>
<evidence type="ECO:0000313" key="2">
    <source>
        <dbReference type="EMBL" id="GIE51531.1"/>
    </source>
</evidence>
<proteinExistence type="predicted"/>
<evidence type="ECO:0000313" key="3">
    <source>
        <dbReference type="Proteomes" id="UP000647172"/>
    </source>
</evidence>
<accession>A0A919MNF5</accession>
<reference evidence="2" key="1">
    <citation type="submission" date="2021-01" db="EMBL/GenBank/DDBJ databases">
        <title>Whole genome shotgun sequence of Actinoplanes nipponensis NBRC 14063.</title>
        <authorList>
            <person name="Komaki H."/>
            <person name="Tamura T."/>
        </authorList>
    </citation>
    <scope>NUCLEOTIDE SEQUENCE</scope>
    <source>
        <strain evidence="2">NBRC 14063</strain>
    </source>
</reference>
<dbReference type="Gene3D" id="3.40.630.30">
    <property type="match status" value="1"/>
</dbReference>
<dbReference type="SUPFAM" id="SSF55729">
    <property type="entry name" value="Acyl-CoA N-acyltransferases (Nat)"/>
    <property type="match status" value="1"/>
</dbReference>
<dbReference type="PANTHER" id="PTHR43792">
    <property type="entry name" value="GNAT FAMILY, PUTATIVE (AFU_ORTHOLOGUE AFUA_3G00765)-RELATED-RELATED"/>
    <property type="match status" value="1"/>
</dbReference>
<dbReference type="AlphaFoldDB" id="A0A919MNF5"/>
<dbReference type="InterPro" id="IPR000182">
    <property type="entry name" value="GNAT_dom"/>
</dbReference>
<dbReference type="GO" id="GO:0016747">
    <property type="term" value="F:acyltransferase activity, transferring groups other than amino-acyl groups"/>
    <property type="evidence" value="ECO:0007669"/>
    <property type="project" value="InterPro"/>
</dbReference>
<evidence type="ECO:0000259" key="1">
    <source>
        <dbReference type="PROSITE" id="PS51186"/>
    </source>
</evidence>
<feature type="domain" description="N-acetyltransferase" evidence="1">
    <location>
        <begin position="21"/>
        <end position="173"/>
    </location>
</feature>
<dbReference type="PROSITE" id="PS51186">
    <property type="entry name" value="GNAT"/>
    <property type="match status" value="1"/>
</dbReference>